<dbReference type="Pfam" id="PF00156">
    <property type="entry name" value="Pribosyltran"/>
    <property type="match status" value="1"/>
</dbReference>
<protein>
    <submittedName>
        <fullName evidence="2">Putative phosphoribosyl transferase</fullName>
    </submittedName>
</protein>
<feature type="domain" description="Phosphoribosyltransferase" evidence="1">
    <location>
        <begin position="76"/>
        <end position="236"/>
    </location>
</feature>
<sequence>MEGAYSAAMTSRGGTRLFISRSFRQSSRRGRKGWYQDSLKGQEKKLSVNRGLRISAMFEDRKEAGQMLADEIVKLHLPNPVVLALPRGGVPVAFPIATALRVPLDILIVSKVGAPHNPELAVAAIVDGNPYDIVLNHEMIEAYGIDEAELQILVDQKRPELERRKQVYRHDSPQIPVHDRTVILVDDGAATGTTMRVAIRALKRRSPRAIVVALPVASSEALRDLKQEANQVICLSRPARFFALGYHYHNFPQLTDEEVIGTLHKAAEQTGKTDSNRR</sequence>
<evidence type="ECO:0000259" key="1">
    <source>
        <dbReference type="Pfam" id="PF00156"/>
    </source>
</evidence>
<accession>A0A7W9AVF7</accession>
<name>A0A7W9AVF7_9HYPH</name>
<evidence type="ECO:0000313" key="3">
    <source>
        <dbReference type="Proteomes" id="UP000555546"/>
    </source>
</evidence>
<dbReference type="EMBL" id="JACIJG010000003">
    <property type="protein sequence ID" value="MBB5701181.1"/>
    <property type="molecule type" value="Genomic_DNA"/>
</dbReference>
<dbReference type="Gene3D" id="3.30.1310.20">
    <property type="entry name" value="PRTase-like"/>
    <property type="match status" value="1"/>
</dbReference>
<dbReference type="Gene3D" id="3.40.50.2020">
    <property type="match status" value="1"/>
</dbReference>
<dbReference type="AlphaFoldDB" id="A0A7W9AVF7"/>
<dbReference type="Proteomes" id="UP000555546">
    <property type="component" value="Unassembled WGS sequence"/>
</dbReference>
<comment type="caution">
    <text evidence="2">The sequence shown here is derived from an EMBL/GenBank/DDBJ whole genome shotgun (WGS) entry which is preliminary data.</text>
</comment>
<keyword evidence="3" id="KW-1185">Reference proteome</keyword>
<dbReference type="GO" id="GO:0016740">
    <property type="term" value="F:transferase activity"/>
    <property type="evidence" value="ECO:0007669"/>
    <property type="project" value="UniProtKB-KW"/>
</dbReference>
<evidence type="ECO:0000313" key="2">
    <source>
        <dbReference type="EMBL" id="MBB5701181.1"/>
    </source>
</evidence>
<dbReference type="CDD" id="cd06223">
    <property type="entry name" value="PRTases_typeI"/>
    <property type="match status" value="1"/>
</dbReference>
<dbReference type="InterPro" id="IPR000836">
    <property type="entry name" value="PRTase_dom"/>
</dbReference>
<gene>
    <name evidence="2" type="ORF">FHS76_001030</name>
</gene>
<proteinExistence type="predicted"/>
<reference evidence="2 3" key="1">
    <citation type="submission" date="2020-08" db="EMBL/GenBank/DDBJ databases">
        <title>Genomic Encyclopedia of Type Strains, Phase IV (KMG-IV): sequencing the most valuable type-strain genomes for metagenomic binning, comparative biology and taxonomic classification.</title>
        <authorList>
            <person name="Goeker M."/>
        </authorList>
    </citation>
    <scope>NUCLEOTIDE SEQUENCE [LARGE SCALE GENOMIC DNA]</scope>
    <source>
        <strain evidence="2 3">DSM 26944</strain>
    </source>
</reference>
<dbReference type="SUPFAM" id="SSF53271">
    <property type="entry name" value="PRTase-like"/>
    <property type="match status" value="1"/>
</dbReference>
<dbReference type="RefSeq" id="WP_328700438.1">
    <property type="nucleotide sequence ID" value="NZ_JACIJG010000003.1"/>
</dbReference>
<dbReference type="InterPro" id="IPR029057">
    <property type="entry name" value="PRTase-like"/>
</dbReference>
<organism evidence="2 3">
    <name type="scientific">Brucella daejeonensis</name>
    <dbReference type="NCBI Taxonomy" id="659015"/>
    <lineage>
        <taxon>Bacteria</taxon>
        <taxon>Pseudomonadati</taxon>
        <taxon>Pseudomonadota</taxon>
        <taxon>Alphaproteobacteria</taxon>
        <taxon>Hyphomicrobiales</taxon>
        <taxon>Brucellaceae</taxon>
        <taxon>Brucella/Ochrobactrum group</taxon>
        <taxon>Brucella</taxon>
    </lineage>
</organism>
<keyword evidence="2" id="KW-0808">Transferase</keyword>